<dbReference type="EMBL" id="LLXL01005241">
    <property type="protein sequence ID" value="PKK56702.1"/>
    <property type="molecule type" value="Genomic_DNA"/>
</dbReference>
<evidence type="ECO:0000313" key="2">
    <source>
        <dbReference type="EMBL" id="PKK56702.1"/>
    </source>
</evidence>
<feature type="coiled-coil region" evidence="1">
    <location>
        <begin position="59"/>
        <end position="86"/>
    </location>
</feature>
<dbReference type="AlphaFoldDB" id="A0A2N1M4Y2"/>
<reference evidence="2 3" key="1">
    <citation type="submission" date="2016-04" db="EMBL/GenBank/DDBJ databases">
        <title>Genome analyses suggest a sexual origin of heterokaryosis in a supposedly ancient asexual fungus.</title>
        <authorList>
            <person name="Ropars J."/>
            <person name="Sedzielewska K."/>
            <person name="Noel J."/>
            <person name="Charron P."/>
            <person name="Farinelli L."/>
            <person name="Marton T."/>
            <person name="Kruger M."/>
            <person name="Pelin A."/>
            <person name="Brachmann A."/>
            <person name="Corradi N."/>
        </authorList>
    </citation>
    <scope>NUCLEOTIDE SEQUENCE [LARGE SCALE GENOMIC DNA]</scope>
    <source>
        <strain evidence="2 3">C2</strain>
    </source>
</reference>
<dbReference type="PANTHER" id="PTHR34415:SF1">
    <property type="entry name" value="INTEGRASE CATALYTIC DOMAIN-CONTAINING PROTEIN"/>
    <property type="match status" value="1"/>
</dbReference>
<dbReference type="PANTHER" id="PTHR34415">
    <property type="entry name" value="INTEGRASE CATALYTIC DOMAIN-CONTAINING PROTEIN"/>
    <property type="match status" value="1"/>
</dbReference>
<dbReference type="VEuPathDB" id="FungiDB:FUN_011642"/>
<evidence type="ECO:0000256" key="1">
    <source>
        <dbReference type="SAM" id="Coils"/>
    </source>
</evidence>
<accession>A0A2N1M4Y2</accession>
<comment type="caution">
    <text evidence="2">The sequence shown here is derived from an EMBL/GenBank/DDBJ whole genome shotgun (WGS) entry which is preliminary data.</text>
</comment>
<evidence type="ECO:0000313" key="3">
    <source>
        <dbReference type="Proteomes" id="UP000233469"/>
    </source>
</evidence>
<name>A0A2N1M4Y2_9GLOM</name>
<protein>
    <submittedName>
        <fullName evidence="2">Uncharacterized protein</fullName>
    </submittedName>
</protein>
<sequence length="242" mass="28173">MTSETHILFDKVRVPFTDSETPLFNVLIEPILVNESNLNELNESILNDEQISKFKKIYLKNKIEDIDEHEELAQKLKTELNKNDIEAQTKKLQTINCCSKMCLQNLIFQDNALITYQKFQNLNNNQKDMFLFGIITATARNETTTKGQKRFKLSSEYIFEGIKICNLAFLIIYGIGEKYWRNIRNHFMQHGISPRIHKAIGKVSNFALSFEKVLEVISFITNYGNIYGLPSPGNNYCNYYKF</sequence>
<organism evidence="2 3">
    <name type="scientific">Rhizophagus irregularis</name>
    <dbReference type="NCBI Taxonomy" id="588596"/>
    <lineage>
        <taxon>Eukaryota</taxon>
        <taxon>Fungi</taxon>
        <taxon>Fungi incertae sedis</taxon>
        <taxon>Mucoromycota</taxon>
        <taxon>Glomeromycotina</taxon>
        <taxon>Glomeromycetes</taxon>
        <taxon>Glomerales</taxon>
        <taxon>Glomeraceae</taxon>
        <taxon>Rhizophagus</taxon>
    </lineage>
</organism>
<dbReference type="Proteomes" id="UP000233469">
    <property type="component" value="Unassembled WGS sequence"/>
</dbReference>
<keyword evidence="1" id="KW-0175">Coiled coil</keyword>
<reference evidence="2 3" key="2">
    <citation type="submission" date="2017-10" db="EMBL/GenBank/DDBJ databases">
        <title>Extensive intraspecific genome diversity in a model arbuscular mycorrhizal fungus.</title>
        <authorList>
            <person name="Chen E.C.H."/>
            <person name="Morin E."/>
            <person name="Baudet D."/>
            <person name="Noel J."/>
            <person name="Ndikumana S."/>
            <person name="Charron P."/>
            <person name="St-Onge C."/>
            <person name="Giorgi J."/>
            <person name="Grigoriev I.V."/>
            <person name="Roux C."/>
            <person name="Martin F.M."/>
            <person name="Corradi N."/>
        </authorList>
    </citation>
    <scope>NUCLEOTIDE SEQUENCE [LARGE SCALE GENOMIC DNA]</scope>
    <source>
        <strain evidence="2 3">C2</strain>
    </source>
</reference>
<proteinExistence type="predicted"/>
<gene>
    <name evidence="2" type="ORF">RhiirC2_799470</name>
</gene>